<protein>
    <submittedName>
        <fullName evidence="2">Uncharacterized protein</fullName>
    </submittedName>
</protein>
<dbReference type="EMBL" id="JNVD01000022">
    <property type="protein sequence ID" value="KOC20331.1"/>
    <property type="molecule type" value="Genomic_DNA"/>
</dbReference>
<feature type="region of interest" description="Disordered" evidence="1">
    <location>
        <begin position="41"/>
        <end position="62"/>
    </location>
</feature>
<evidence type="ECO:0000256" key="1">
    <source>
        <dbReference type="SAM" id="MobiDB-lite"/>
    </source>
</evidence>
<accession>A0A0L7MEM3</accession>
<organism evidence="2 3">
    <name type="scientific">Comamonas testosteroni</name>
    <name type="common">Pseudomonas testosteroni</name>
    <dbReference type="NCBI Taxonomy" id="285"/>
    <lineage>
        <taxon>Bacteria</taxon>
        <taxon>Pseudomonadati</taxon>
        <taxon>Pseudomonadota</taxon>
        <taxon>Betaproteobacteria</taxon>
        <taxon>Burkholderiales</taxon>
        <taxon>Comamonadaceae</taxon>
        <taxon>Comamonas</taxon>
    </lineage>
</organism>
<name>A0A0L7MEM3_COMTE</name>
<evidence type="ECO:0000313" key="2">
    <source>
        <dbReference type="EMBL" id="KOC20331.1"/>
    </source>
</evidence>
<proteinExistence type="predicted"/>
<dbReference type="PATRIC" id="fig|285.49.peg.2605"/>
<evidence type="ECO:0000313" key="3">
    <source>
        <dbReference type="Proteomes" id="UP000037442"/>
    </source>
</evidence>
<dbReference type="AlphaFoldDB" id="A0A0L7MEM3"/>
<dbReference type="Proteomes" id="UP000037442">
    <property type="component" value="Unassembled WGS sequence"/>
</dbReference>
<comment type="caution">
    <text evidence="2">The sequence shown here is derived from an EMBL/GenBank/DDBJ whole genome shotgun (WGS) entry which is preliminary data.</text>
</comment>
<sequence length="86" mass="8931">MLGHLLRLPLIATRHLRRPQQRTAIPPPHIARGTAAAWAGRAANATAATPPEQQAGGRQGCQAANGIKRKPAAAAPGMAGIMNLPF</sequence>
<reference evidence="3" key="1">
    <citation type="submission" date="2014-06" db="EMBL/GenBank/DDBJ databases">
        <title>Draft genome sequence of C. testosteroni WDL7.</title>
        <authorList>
            <person name="Wu Y."/>
            <person name="Seshan H."/>
            <person name="Arumugam K."/>
        </authorList>
    </citation>
    <scope>NUCLEOTIDE SEQUENCE [LARGE SCALE GENOMIC DNA]</scope>
    <source>
        <strain evidence="3">WDL7</strain>
    </source>
</reference>
<gene>
    <name evidence="2" type="ORF">GL58_12615</name>
</gene>